<dbReference type="KEGG" id="paby:Ga0080574_TMP3532"/>
<dbReference type="InterPro" id="IPR000835">
    <property type="entry name" value="HTH_MarR-typ"/>
</dbReference>
<dbReference type="Proteomes" id="UP000187059">
    <property type="component" value="Chromosome"/>
</dbReference>
<gene>
    <name evidence="6" type="ORF">Ga0080574_TMP3532</name>
</gene>
<dbReference type="Gene3D" id="1.10.10.10">
    <property type="entry name" value="Winged helix-like DNA-binding domain superfamily/Winged helix DNA-binding domain"/>
    <property type="match status" value="1"/>
</dbReference>
<dbReference type="RefSeq" id="WP_076702833.1">
    <property type="nucleotide sequence ID" value="NZ_CP015093.1"/>
</dbReference>
<dbReference type="PROSITE" id="PS50995">
    <property type="entry name" value="HTH_MARR_2"/>
    <property type="match status" value="1"/>
</dbReference>
<evidence type="ECO:0000313" key="7">
    <source>
        <dbReference type="Proteomes" id="UP000187059"/>
    </source>
</evidence>
<dbReference type="InterPro" id="IPR036390">
    <property type="entry name" value="WH_DNA-bd_sf"/>
</dbReference>
<sequence length="164" mass="17743">MQTLHPDESFGHIVRNLNRLLQRELALRLARHGVSIGQWYVLRVLWLQDGLAQAEIAQRAGIAAPSVAVTLRSLAAERMIVREGHPTDQRKNVVYLTKKARQLEAPCLAAAAEVNAAALSGVAGPEIEQLLVTLGVAQRNLTGGDRADAAEGPQELRPPLTGRP</sequence>
<dbReference type="GO" id="GO:0003700">
    <property type="term" value="F:DNA-binding transcription factor activity"/>
    <property type="evidence" value="ECO:0007669"/>
    <property type="project" value="InterPro"/>
</dbReference>
<evidence type="ECO:0000256" key="2">
    <source>
        <dbReference type="ARBA" id="ARBA00023125"/>
    </source>
</evidence>
<feature type="domain" description="HTH marR-type" evidence="5">
    <location>
        <begin position="7"/>
        <end position="139"/>
    </location>
</feature>
<evidence type="ECO:0000313" key="6">
    <source>
        <dbReference type="EMBL" id="APZ53866.1"/>
    </source>
</evidence>
<dbReference type="OrthoDB" id="8588347at2"/>
<dbReference type="GO" id="GO:0003677">
    <property type="term" value="F:DNA binding"/>
    <property type="evidence" value="ECO:0007669"/>
    <property type="project" value="UniProtKB-KW"/>
</dbReference>
<dbReference type="AlphaFoldDB" id="A0A1P8UX03"/>
<proteinExistence type="predicted"/>
<evidence type="ECO:0000256" key="1">
    <source>
        <dbReference type="ARBA" id="ARBA00023015"/>
    </source>
</evidence>
<protein>
    <submittedName>
        <fullName evidence="6">Transcriptional regulator</fullName>
    </submittedName>
</protein>
<evidence type="ECO:0000256" key="4">
    <source>
        <dbReference type="SAM" id="MobiDB-lite"/>
    </source>
</evidence>
<dbReference type="EMBL" id="CP015093">
    <property type="protein sequence ID" value="APZ53866.1"/>
    <property type="molecule type" value="Genomic_DNA"/>
</dbReference>
<reference evidence="6 7" key="1">
    <citation type="submission" date="2016-04" db="EMBL/GenBank/DDBJ databases">
        <title>Deep-sea bacteria in the southern Pacific.</title>
        <authorList>
            <person name="Tang K."/>
        </authorList>
    </citation>
    <scope>NUCLEOTIDE SEQUENCE [LARGE SCALE GENOMIC DNA]</scope>
    <source>
        <strain evidence="6 7">JLT2014</strain>
    </source>
</reference>
<organism evidence="6 7">
    <name type="scientific">Salipiger abyssi</name>
    <dbReference type="NCBI Taxonomy" id="1250539"/>
    <lineage>
        <taxon>Bacteria</taxon>
        <taxon>Pseudomonadati</taxon>
        <taxon>Pseudomonadota</taxon>
        <taxon>Alphaproteobacteria</taxon>
        <taxon>Rhodobacterales</taxon>
        <taxon>Roseobacteraceae</taxon>
        <taxon>Salipiger</taxon>
    </lineage>
</organism>
<dbReference type="InterPro" id="IPR036388">
    <property type="entry name" value="WH-like_DNA-bd_sf"/>
</dbReference>
<dbReference type="Pfam" id="PF12802">
    <property type="entry name" value="MarR_2"/>
    <property type="match status" value="1"/>
</dbReference>
<dbReference type="PANTHER" id="PTHR42756">
    <property type="entry name" value="TRANSCRIPTIONAL REGULATOR, MARR"/>
    <property type="match status" value="1"/>
</dbReference>
<keyword evidence="7" id="KW-1185">Reference proteome</keyword>
<name>A0A1P8UX03_9RHOB</name>
<dbReference type="STRING" id="1250539.Ga0080574_TMP3532"/>
<dbReference type="SUPFAM" id="SSF46785">
    <property type="entry name" value="Winged helix' DNA-binding domain"/>
    <property type="match status" value="1"/>
</dbReference>
<evidence type="ECO:0000256" key="3">
    <source>
        <dbReference type="ARBA" id="ARBA00023163"/>
    </source>
</evidence>
<evidence type="ECO:0000259" key="5">
    <source>
        <dbReference type="PROSITE" id="PS50995"/>
    </source>
</evidence>
<dbReference type="PANTHER" id="PTHR42756:SF1">
    <property type="entry name" value="TRANSCRIPTIONAL REPRESSOR OF EMRAB OPERON"/>
    <property type="match status" value="1"/>
</dbReference>
<keyword evidence="1" id="KW-0805">Transcription regulation</keyword>
<dbReference type="SMART" id="SM00347">
    <property type="entry name" value="HTH_MARR"/>
    <property type="match status" value="1"/>
</dbReference>
<accession>A0A1P8UX03</accession>
<keyword evidence="2" id="KW-0238">DNA-binding</keyword>
<keyword evidence="3" id="KW-0804">Transcription</keyword>
<feature type="region of interest" description="Disordered" evidence="4">
    <location>
        <begin position="143"/>
        <end position="164"/>
    </location>
</feature>